<keyword evidence="1" id="KW-0812">Transmembrane</keyword>
<name>A0ABW8JZH7_9GAMM</name>
<keyword evidence="3" id="KW-1185">Reference proteome</keyword>
<feature type="transmembrane region" description="Helical" evidence="1">
    <location>
        <begin position="222"/>
        <end position="242"/>
    </location>
</feature>
<protein>
    <submittedName>
        <fullName evidence="2">PilN domain-containing protein</fullName>
    </submittedName>
</protein>
<gene>
    <name evidence="2" type="ORF">ISP17_18005</name>
</gene>
<dbReference type="InterPro" id="IPR043129">
    <property type="entry name" value="ATPase_NBD"/>
</dbReference>
<evidence type="ECO:0000313" key="2">
    <source>
        <dbReference type="EMBL" id="MFK2905859.1"/>
    </source>
</evidence>
<dbReference type="EMBL" id="JADIKM010000006">
    <property type="protein sequence ID" value="MFK2905859.1"/>
    <property type="molecule type" value="Genomic_DNA"/>
</dbReference>
<dbReference type="InterPro" id="IPR052534">
    <property type="entry name" value="Extracell_DNA_Util/SecSys_Comp"/>
</dbReference>
<comment type="caution">
    <text evidence="2">The sequence shown here is derived from an EMBL/GenBank/DDBJ whole genome shotgun (WGS) entry which is preliminary data.</text>
</comment>
<dbReference type="InterPro" id="IPR007813">
    <property type="entry name" value="PilN"/>
</dbReference>
<accession>A0ABW8JZH7</accession>
<keyword evidence="1" id="KW-1133">Transmembrane helix</keyword>
<dbReference type="SUPFAM" id="SSF53067">
    <property type="entry name" value="Actin-like ATPase domain"/>
    <property type="match status" value="1"/>
</dbReference>
<evidence type="ECO:0000256" key="1">
    <source>
        <dbReference type="SAM" id="Phobius"/>
    </source>
</evidence>
<dbReference type="Pfam" id="PF05137">
    <property type="entry name" value="PilN"/>
    <property type="match status" value="1"/>
</dbReference>
<organism evidence="2 3">
    <name type="scientific">Dyella ginsengisoli</name>
    <dbReference type="NCBI Taxonomy" id="363848"/>
    <lineage>
        <taxon>Bacteria</taxon>
        <taxon>Pseudomonadati</taxon>
        <taxon>Pseudomonadota</taxon>
        <taxon>Gammaproteobacteria</taxon>
        <taxon>Lysobacterales</taxon>
        <taxon>Rhodanobacteraceae</taxon>
        <taxon>Dyella</taxon>
    </lineage>
</organism>
<sequence>MSTATQSLRPQLDRARRAWRASPLPAFLAWWGGELRALLPTTMQRALAGGADWHLLERRDGIWHLRRAGESAALAQWSDADDPAMQHQTLRQALAAVDPQDLRLALCLPAAAGLRRTLALPLAARDNLAQVVGFEIDRQTPFRAEQVAVDVRELDQPAGEGRFAAELIVLPRAALDPLLERLAALRIRVDAVDLLTADGRRVGANLLAPAQRPRRSDPRRRLNLALTVASAVLLVLALGQWLHNRQLALDAMQAQVDTMRGEAQQVAALRQQLQDNAGAAGFLAQKKKDSVPVLALLDELTHRLPDTAWLERFSLDASGAIGFQGQSVQAAKLVDALKDSPLIRDVGFQGSIQADPTTGKERFYMVGKVRTPPSATPAPAATAAGATP</sequence>
<reference evidence="2 3" key="1">
    <citation type="submission" date="2020-10" db="EMBL/GenBank/DDBJ databases">
        <title>Phylogeny of dyella-like bacteria.</title>
        <authorList>
            <person name="Fu J."/>
        </authorList>
    </citation>
    <scope>NUCLEOTIDE SEQUENCE [LARGE SCALE GENOMIC DNA]</scope>
    <source>
        <strain evidence="2 3">Gsoil3046</strain>
    </source>
</reference>
<dbReference type="PANTHER" id="PTHR40278:SF1">
    <property type="entry name" value="DNA UTILIZATION PROTEIN HOFN"/>
    <property type="match status" value="1"/>
</dbReference>
<dbReference type="Gene3D" id="3.30.420.380">
    <property type="match status" value="1"/>
</dbReference>
<dbReference type="Proteomes" id="UP001620460">
    <property type="component" value="Unassembled WGS sequence"/>
</dbReference>
<dbReference type="RefSeq" id="WP_404635669.1">
    <property type="nucleotide sequence ID" value="NZ_JADIKM010000006.1"/>
</dbReference>
<keyword evidence="1" id="KW-0472">Membrane</keyword>
<evidence type="ECO:0000313" key="3">
    <source>
        <dbReference type="Proteomes" id="UP001620460"/>
    </source>
</evidence>
<dbReference type="PANTHER" id="PTHR40278">
    <property type="entry name" value="DNA UTILIZATION PROTEIN HOFN"/>
    <property type="match status" value="1"/>
</dbReference>
<proteinExistence type="predicted"/>